<dbReference type="OrthoDB" id="9804442at2"/>
<dbReference type="PROSITE" id="PS00893">
    <property type="entry name" value="NUDIX_BOX"/>
    <property type="match status" value="1"/>
</dbReference>
<comment type="cofactor">
    <cofactor evidence="1">
        <name>Mg(2+)</name>
        <dbReference type="ChEBI" id="CHEBI:18420"/>
    </cofactor>
</comment>
<dbReference type="CDD" id="cd04673">
    <property type="entry name" value="NUDIX_ADPRase"/>
    <property type="match status" value="1"/>
</dbReference>
<evidence type="ECO:0000313" key="6">
    <source>
        <dbReference type="EMBL" id="SHG35925.1"/>
    </source>
</evidence>
<dbReference type="Gene3D" id="3.90.79.10">
    <property type="entry name" value="Nucleoside Triphosphate Pyrophosphohydrolase"/>
    <property type="match status" value="1"/>
</dbReference>
<dbReference type="RefSeq" id="WP_073487469.1">
    <property type="nucleotide sequence ID" value="NZ_FQVN01000008.1"/>
</dbReference>
<dbReference type="GO" id="GO:0016787">
    <property type="term" value="F:hydrolase activity"/>
    <property type="evidence" value="ECO:0007669"/>
    <property type="project" value="UniProtKB-KW"/>
</dbReference>
<feature type="domain" description="Nudix hydrolase" evidence="5">
    <location>
        <begin position="7"/>
        <end position="132"/>
    </location>
</feature>
<gene>
    <name evidence="6" type="ORF">SAMN05444320_108147</name>
</gene>
<dbReference type="AlphaFoldDB" id="A0A1M5J6D9"/>
<dbReference type="InterPro" id="IPR015797">
    <property type="entry name" value="NUDIX_hydrolase-like_dom_sf"/>
</dbReference>
<comment type="similarity">
    <text evidence="2 4">Belongs to the Nudix hydrolase family.</text>
</comment>
<organism evidence="6 7">
    <name type="scientific">Streptoalloteichus hindustanus</name>
    <dbReference type="NCBI Taxonomy" id="2017"/>
    <lineage>
        <taxon>Bacteria</taxon>
        <taxon>Bacillati</taxon>
        <taxon>Actinomycetota</taxon>
        <taxon>Actinomycetes</taxon>
        <taxon>Pseudonocardiales</taxon>
        <taxon>Pseudonocardiaceae</taxon>
        <taxon>Streptoalloteichus</taxon>
    </lineage>
</organism>
<dbReference type="STRING" id="2017.SAMN05444320_108147"/>
<evidence type="ECO:0000313" key="7">
    <source>
        <dbReference type="Proteomes" id="UP000184501"/>
    </source>
</evidence>
<dbReference type="PRINTS" id="PR00502">
    <property type="entry name" value="NUDIXFAMILY"/>
</dbReference>
<sequence length="144" mass="15310">MTGSEHWIIRCVGALVHDTDGRLLLVRRGNEPGRGLWSVPGGRVEPGESDAEAVVREVREETGLSVAVGPVVGSVRRPAPAGTYLIVDYAAAVVGGELRAGDDALDVRWTDSVIFDALDRGGALTEGLAATLRGWGQLPRTERR</sequence>
<evidence type="ECO:0000256" key="2">
    <source>
        <dbReference type="ARBA" id="ARBA00005582"/>
    </source>
</evidence>
<dbReference type="Proteomes" id="UP000184501">
    <property type="component" value="Unassembled WGS sequence"/>
</dbReference>
<accession>A0A1M5J6D9</accession>
<keyword evidence="3 4" id="KW-0378">Hydrolase</keyword>
<dbReference type="EMBL" id="FQVN01000008">
    <property type="protein sequence ID" value="SHG35925.1"/>
    <property type="molecule type" value="Genomic_DNA"/>
</dbReference>
<evidence type="ECO:0000259" key="5">
    <source>
        <dbReference type="PROSITE" id="PS51462"/>
    </source>
</evidence>
<proteinExistence type="inferred from homology"/>
<evidence type="ECO:0000256" key="1">
    <source>
        <dbReference type="ARBA" id="ARBA00001946"/>
    </source>
</evidence>
<dbReference type="InterPro" id="IPR020476">
    <property type="entry name" value="Nudix_hydrolase"/>
</dbReference>
<dbReference type="PROSITE" id="PS51462">
    <property type="entry name" value="NUDIX"/>
    <property type="match status" value="1"/>
</dbReference>
<protein>
    <submittedName>
        <fullName evidence="6">NUDIX domain-containing protein</fullName>
    </submittedName>
</protein>
<dbReference type="Pfam" id="PF00293">
    <property type="entry name" value="NUDIX"/>
    <property type="match status" value="1"/>
</dbReference>
<name>A0A1M5J6D9_STRHI</name>
<evidence type="ECO:0000256" key="4">
    <source>
        <dbReference type="RuleBase" id="RU003476"/>
    </source>
</evidence>
<dbReference type="InterPro" id="IPR020084">
    <property type="entry name" value="NUDIX_hydrolase_CS"/>
</dbReference>
<evidence type="ECO:0000256" key="3">
    <source>
        <dbReference type="ARBA" id="ARBA00022801"/>
    </source>
</evidence>
<dbReference type="PANTHER" id="PTHR43046">
    <property type="entry name" value="GDP-MANNOSE MANNOSYL HYDROLASE"/>
    <property type="match status" value="1"/>
</dbReference>
<reference evidence="6 7" key="1">
    <citation type="submission" date="2016-11" db="EMBL/GenBank/DDBJ databases">
        <authorList>
            <person name="Jaros S."/>
            <person name="Januszkiewicz K."/>
            <person name="Wedrychowicz H."/>
        </authorList>
    </citation>
    <scope>NUCLEOTIDE SEQUENCE [LARGE SCALE GENOMIC DNA]</scope>
    <source>
        <strain evidence="6 7">DSM 44523</strain>
    </source>
</reference>
<keyword evidence="7" id="KW-1185">Reference proteome</keyword>
<dbReference type="SUPFAM" id="SSF55811">
    <property type="entry name" value="Nudix"/>
    <property type="match status" value="1"/>
</dbReference>
<dbReference type="PANTHER" id="PTHR43046:SF14">
    <property type="entry name" value="MUTT_NUDIX FAMILY PROTEIN"/>
    <property type="match status" value="1"/>
</dbReference>
<dbReference type="InterPro" id="IPR000086">
    <property type="entry name" value="NUDIX_hydrolase_dom"/>
</dbReference>